<organism evidence="2 3">
    <name type="scientific">Portunus trituberculatus</name>
    <name type="common">Swimming crab</name>
    <name type="synonym">Neptunus trituberculatus</name>
    <dbReference type="NCBI Taxonomy" id="210409"/>
    <lineage>
        <taxon>Eukaryota</taxon>
        <taxon>Metazoa</taxon>
        <taxon>Ecdysozoa</taxon>
        <taxon>Arthropoda</taxon>
        <taxon>Crustacea</taxon>
        <taxon>Multicrustacea</taxon>
        <taxon>Malacostraca</taxon>
        <taxon>Eumalacostraca</taxon>
        <taxon>Eucarida</taxon>
        <taxon>Decapoda</taxon>
        <taxon>Pleocyemata</taxon>
        <taxon>Brachyura</taxon>
        <taxon>Eubrachyura</taxon>
        <taxon>Portunoidea</taxon>
        <taxon>Portunidae</taxon>
        <taxon>Portuninae</taxon>
        <taxon>Portunus</taxon>
    </lineage>
</organism>
<dbReference type="EMBL" id="VSRR010030982">
    <property type="protein sequence ID" value="MPC70350.1"/>
    <property type="molecule type" value="Genomic_DNA"/>
</dbReference>
<dbReference type="GO" id="GO:0003676">
    <property type="term" value="F:nucleic acid binding"/>
    <property type="evidence" value="ECO:0007669"/>
    <property type="project" value="InterPro"/>
</dbReference>
<dbReference type="PROSITE" id="PS50879">
    <property type="entry name" value="RNASE_H_1"/>
    <property type="match status" value="1"/>
</dbReference>
<protein>
    <recommendedName>
        <fullName evidence="1">RNase H type-1 domain-containing protein</fullName>
    </recommendedName>
</protein>
<evidence type="ECO:0000313" key="3">
    <source>
        <dbReference type="Proteomes" id="UP000324222"/>
    </source>
</evidence>
<dbReference type="GO" id="GO:0004523">
    <property type="term" value="F:RNA-DNA hybrid ribonuclease activity"/>
    <property type="evidence" value="ECO:0007669"/>
    <property type="project" value="InterPro"/>
</dbReference>
<keyword evidence="3" id="KW-1185">Reference proteome</keyword>
<feature type="domain" description="RNase H type-1" evidence="1">
    <location>
        <begin position="22"/>
        <end position="149"/>
    </location>
</feature>
<gene>
    <name evidence="2" type="ORF">E2C01_064594</name>
</gene>
<dbReference type="InterPro" id="IPR012337">
    <property type="entry name" value="RNaseH-like_sf"/>
</dbReference>
<dbReference type="Pfam" id="PF00075">
    <property type="entry name" value="RNase_H"/>
    <property type="match status" value="1"/>
</dbReference>
<dbReference type="AlphaFoldDB" id="A0A5B7HDF9"/>
<evidence type="ECO:0000259" key="1">
    <source>
        <dbReference type="PROSITE" id="PS50879"/>
    </source>
</evidence>
<dbReference type="Proteomes" id="UP000324222">
    <property type="component" value="Unassembled WGS sequence"/>
</dbReference>
<dbReference type="InterPro" id="IPR036397">
    <property type="entry name" value="RNaseH_sf"/>
</dbReference>
<dbReference type="InterPro" id="IPR002156">
    <property type="entry name" value="RNaseH_domain"/>
</dbReference>
<comment type="caution">
    <text evidence="2">The sequence shown here is derived from an EMBL/GenBank/DDBJ whole genome shotgun (WGS) entry which is preliminary data.</text>
</comment>
<sequence>MVQAGCPVQGRTLFTSLLHSWYHTHFHIYTDGSRLTNPPSVGAAIYIPSRLLATASITTAELFAIKEGLQFATTLAAPCSIALFSDSLSALQIIKSHRPHSHHNFTLIIHHLILHLTSLGHTIHLQWVPSHVSVMGNTMADRAAAEAHTQEPSLRTDVSELLTKSATKGLDPGLDVCTGGGGAIVFSCLQMK</sequence>
<proteinExistence type="predicted"/>
<evidence type="ECO:0000313" key="2">
    <source>
        <dbReference type="EMBL" id="MPC70350.1"/>
    </source>
</evidence>
<reference evidence="2 3" key="1">
    <citation type="submission" date="2019-05" db="EMBL/GenBank/DDBJ databases">
        <title>Another draft genome of Portunus trituberculatus and its Hox gene families provides insights of decapod evolution.</title>
        <authorList>
            <person name="Jeong J.-H."/>
            <person name="Song I."/>
            <person name="Kim S."/>
            <person name="Choi T."/>
            <person name="Kim D."/>
            <person name="Ryu S."/>
            <person name="Kim W."/>
        </authorList>
    </citation>
    <scope>NUCLEOTIDE SEQUENCE [LARGE SCALE GENOMIC DNA]</scope>
    <source>
        <tissue evidence="2">Muscle</tissue>
    </source>
</reference>
<name>A0A5B7HDF9_PORTR</name>
<dbReference type="SUPFAM" id="SSF53098">
    <property type="entry name" value="Ribonuclease H-like"/>
    <property type="match status" value="1"/>
</dbReference>
<dbReference type="OrthoDB" id="6371827at2759"/>
<accession>A0A5B7HDF9</accession>
<dbReference type="Gene3D" id="3.30.420.10">
    <property type="entry name" value="Ribonuclease H-like superfamily/Ribonuclease H"/>
    <property type="match status" value="1"/>
</dbReference>
<dbReference type="CDD" id="cd09276">
    <property type="entry name" value="Rnase_HI_RT_non_LTR"/>
    <property type="match status" value="1"/>
</dbReference>